<dbReference type="GO" id="GO:0005829">
    <property type="term" value="C:cytosol"/>
    <property type="evidence" value="ECO:0007669"/>
    <property type="project" value="TreeGrafter"/>
</dbReference>
<accession>A0A382FSY8</accession>
<dbReference type="GO" id="GO:0019239">
    <property type="term" value="F:deaminase activity"/>
    <property type="evidence" value="ECO:0007669"/>
    <property type="project" value="TreeGrafter"/>
</dbReference>
<name>A0A382FSY8_9ZZZZ</name>
<dbReference type="EMBL" id="UINC01051325">
    <property type="protein sequence ID" value="SVB65343.1"/>
    <property type="molecule type" value="Genomic_DNA"/>
</dbReference>
<dbReference type="PANTHER" id="PTHR11803:SF39">
    <property type="entry name" value="2-IMINOBUTANOATE_2-IMINOPROPANOATE DEAMINASE"/>
    <property type="match status" value="1"/>
</dbReference>
<dbReference type="InterPro" id="IPR006175">
    <property type="entry name" value="YjgF/YER057c/UK114"/>
</dbReference>
<dbReference type="Gene3D" id="3.30.1330.40">
    <property type="entry name" value="RutC-like"/>
    <property type="match status" value="1"/>
</dbReference>
<dbReference type="PANTHER" id="PTHR11803">
    <property type="entry name" value="2-IMINOBUTANOATE/2-IMINOPROPANOATE DEAMINASE RIDA"/>
    <property type="match status" value="1"/>
</dbReference>
<dbReference type="SUPFAM" id="SSF55298">
    <property type="entry name" value="YjgF-like"/>
    <property type="match status" value="1"/>
</dbReference>
<dbReference type="AlphaFoldDB" id="A0A382FSY8"/>
<organism evidence="1">
    <name type="scientific">marine metagenome</name>
    <dbReference type="NCBI Taxonomy" id="408172"/>
    <lineage>
        <taxon>unclassified sequences</taxon>
        <taxon>metagenomes</taxon>
        <taxon>ecological metagenomes</taxon>
    </lineage>
</organism>
<sequence length="130" mass="13786">MGLEFVNPEEAPAPAANYSNLAIVPAGYRLLVIAGQIGNLSDGSIVNGLEAQYEQAISNINAIVASEGGDSTNIARITVFLVEKPSARNMITEAMQRHFPSGPPAMSWIYVSELFSPDVKVEIEAIAAVP</sequence>
<dbReference type="Pfam" id="PF01042">
    <property type="entry name" value="Ribonuc_L-PSP"/>
    <property type="match status" value="1"/>
</dbReference>
<gene>
    <name evidence="1" type="ORF">METZ01_LOCUS218197</name>
</gene>
<proteinExistence type="predicted"/>
<evidence type="ECO:0000313" key="1">
    <source>
        <dbReference type="EMBL" id="SVB65343.1"/>
    </source>
</evidence>
<dbReference type="InterPro" id="IPR035959">
    <property type="entry name" value="RutC-like_sf"/>
</dbReference>
<reference evidence="1" key="1">
    <citation type="submission" date="2018-05" db="EMBL/GenBank/DDBJ databases">
        <authorList>
            <person name="Lanie J.A."/>
            <person name="Ng W.-L."/>
            <person name="Kazmierczak K.M."/>
            <person name="Andrzejewski T.M."/>
            <person name="Davidsen T.M."/>
            <person name="Wayne K.J."/>
            <person name="Tettelin H."/>
            <person name="Glass J.I."/>
            <person name="Rusch D."/>
            <person name="Podicherti R."/>
            <person name="Tsui H.-C.T."/>
            <person name="Winkler M.E."/>
        </authorList>
    </citation>
    <scope>NUCLEOTIDE SEQUENCE</scope>
</reference>
<protein>
    <submittedName>
        <fullName evidence="1">Uncharacterized protein</fullName>
    </submittedName>
</protein>
<dbReference type="CDD" id="cd00448">
    <property type="entry name" value="YjgF_YER057c_UK114_family"/>
    <property type="match status" value="1"/>
</dbReference>